<organism evidence="1 2">
    <name type="scientific">Phytophthora palmivora</name>
    <dbReference type="NCBI Taxonomy" id="4796"/>
    <lineage>
        <taxon>Eukaryota</taxon>
        <taxon>Sar</taxon>
        <taxon>Stramenopiles</taxon>
        <taxon>Oomycota</taxon>
        <taxon>Peronosporomycetes</taxon>
        <taxon>Peronosporales</taxon>
        <taxon>Peronosporaceae</taxon>
        <taxon>Phytophthora</taxon>
    </lineage>
</organism>
<reference evidence="1 2" key="1">
    <citation type="journal article" date="2017" name="Genome Biol. Evol.">
        <title>Phytophthora megakarya and P. palmivora, closely related causal agents of cacao black pod rot, underwent increases in genome sizes and gene numbers by different mechanisms.</title>
        <authorList>
            <person name="Ali S.S."/>
            <person name="Shao J."/>
            <person name="Lary D.J."/>
            <person name="Kronmiller B."/>
            <person name="Shen D."/>
            <person name="Strem M.D."/>
            <person name="Amoako-Attah I."/>
            <person name="Akrofi A.Y."/>
            <person name="Begoude B.A."/>
            <person name="Ten Hoopen G.M."/>
            <person name="Coulibaly K."/>
            <person name="Kebe B.I."/>
            <person name="Melnick R.L."/>
            <person name="Guiltinan M.J."/>
            <person name="Tyler B.M."/>
            <person name="Meinhardt L.W."/>
            <person name="Bailey B.A."/>
        </authorList>
    </citation>
    <scope>NUCLEOTIDE SEQUENCE [LARGE SCALE GENOMIC DNA]</scope>
    <source>
        <strain evidence="2">sbr112.9</strain>
    </source>
</reference>
<dbReference type="AlphaFoldDB" id="A0A2P4YAS6"/>
<keyword evidence="1" id="KW-0418">Kinase</keyword>
<sequence>MSGMHRFKSIYLDDSCGGAPTGVFVQRRNDCEGQVASSGTTCEAHYDDDDNLIGYVEDSCHDGRGAGFDALFGDESYMAYDYFYGDDCTDYENSAAYRASGECETMFDGYSPVRSATILVTMDPKHGSH</sequence>
<protein>
    <submittedName>
        <fullName evidence="1">TKL/DRK protein kinase</fullName>
    </submittedName>
</protein>
<evidence type="ECO:0000313" key="2">
    <source>
        <dbReference type="Proteomes" id="UP000237271"/>
    </source>
</evidence>
<dbReference type="Proteomes" id="UP000237271">
    <property type="component" value="Unassembled WGS sequence"/>
</dbReference>
<dbReference type="OrthoDB" id="127555at2759"/>
<keyword evidence="1" id="KW-0808">Transferase</keyword>
<proteinExistence type="predicted"/>
<dbReference type="GO" id="GO:0016301">
    <property type="term" value="F:kinase activity"/>
    <property type="evidence" value="ECO:0007669"/>
    <property type="project" value="UniProtKB-KW"/>
</dbReference>
<accession>A0A2P4YAS6</accession>
<keyword evidence="2" id="KW-1185">Reference proteome</keyword>
<comment type="caution">
    <text evidence="1">The sequence shown here is derived from an EMBL/GenBank/DDBJ whole genome shotgun (WGS) entry which is preliminary data.</text>
</comment>
<name>A0A2P4YAS6_9STRA</name>
<dbReference type="EMBL" id="NCKW01004266">
    <property type="protein sequence ID" value="POM74912.1"/>
    <property type="molecule type" value="Genomic_DNA"/>
</dbReference>
<gene>
    <name evidence="1" type="ORF">PHPALM_8052</name>
</gene>
<evidence type="ECO:0000313" key="1">
    <source>
        <dbReference type="EMBL" id="POM74912.1"/>
    </source>
</evidence>